<protein>
    <submittedName>
        <fullName evidence="1">Uncharacterized protein</fullName>
    </submittedName>
</protein>
<accession>A0A7J8VFZ5</accession>
<gene>
    <name evidence="1" type="ORF">Goklo_005985</name>
</gene>
<proteinExistence type="predicted"/>
<evidence type="ECO:0000313" key="1">
    <source>
        <dbReference type="EMBL" id="MBA0661726.1"/>
    </source>
</evidence>
<dbReference type="AlphaFoldDB" id="A0A7J8VFZ5"/>
<keyword evidence="2" id="KW-1185">Reference proteome</keyword>
<evidence type="ECO:0000313" key="2">
    <source>
        <dbReference type="Proteomes" id="UP000593573"/>
    </source>
</evidence>
<dbReference type="EMBL" id="JABFAB010000010">
    <property type="protein sequence ID" value="MBA0661726.1"/>
    <property type="molecule type" value="Genomic_DNA"/>
</dbReference>
<comment type="caution">
    <text evidence="1">The sequence shown here is derived from an EMBL/GenBank/DDBJ whole genome shotgun (WGS) entry which is preliminary data.</text>
</comment>
<dbReference type="Proteomes" id="UP000593573">
    <property type="component" value="Unassembled WGS sequence"/>
</dbReference>
<organism evidence="1 2">
    <name type="scientific">Gossypium klotzschianum</name>
    <dbReference type="NCBI Taxonomy" id="34286"/>
    <lineage>
        <taxon>Eukaryota</taxon>
        <taxon>Viridiplantae</taxon>
        <taxon>Streptophyta</taxon>
        <taxon>Embryophyta</taxon>
        <taxon>Tracheophyta</taxon>
        <taxon>Spermatophyta</taxon>
        <taxon>Magnoliopsida</taxon>
        <taxon>eudicotyledons</taxon>
        <taxon>Gunneridae</taxon>
        <taxon>Pentapetalae</taxon>
        <taxon>rosids</taxon>
        <taxon>malvids</taxon>
        <taxon>Malvales</taxon>
        <taxon>Malvaceae</taxon>
        <taxon>Malvoideae</taxon>
        <taxon>Gossypium</taxon>
    </lineage>
</organism>
<name>A0A7J8VFZ5_9ROSI</name>
<sequence length="44" mass="4944">MVNLHNVGTFNVDTGFKAEEKIVTLVRTSISNLLLLKMLCETHI</sequence>
<dbReference type="OrthoDB" id="1750974at2759"/>
<reference evidence="1 2" key="1">
    <citation type="journal article" date="2019" name="Genome Biol. Evol.">
        <title>Insights into the evolution of the New World diploid cottons (Gossypium, subgenus Houzingenia) based on genome sequencing.</title>
        <authorList>
            <person name="Grover C.E."/>
            <person name="Arick M.A. 2nd"/>
            <person name="Thrash A."/>
            <person name="Conover J.L."/>
            <person name="Sanders W.S."/>
            <person name="Peterson D.G."/>
            <person name="Frelichowski J.E."/>
            <person name="Scheffler J.A."/>
            <person name="Scheffler B.E."/>
            <person name="Wendel J.F."/>
        </authorList>
    </citation>
    <scope>NUCLEOTIDE SEQUENCE [LARGE SCALE GENOMIC DNA]</scope>
    <source>
        <strain evidence="1">57</strain>
        <tissue evidence="1">Leaf</tissue>
    </source>
</reference>